<proteinExistence type="inferred from homology"/>
<dbReference type="InterPro" id="IPR037519">
    <property type="entry name" value="LITAF_fam"/>
</dbReference>
<dbReference type="OrthoDB" id="5852176at2759"/>
<evidence type="ECO:0000256" key="1">
    <source>
        <dbReference type="ARBA" id="ARBA00004414"/>
    </source>
</evidence>
<comment type="caution">
    <text evidence="11">The sequence shown here is derived from an EMBL/GenBank/DDBJ whole genome shotgun (WGS) entry which is preliminary data.</text>
</comment>
<dbReference type="InterPro" id="IPR006629">
    <property type="entry name" value="LITAF"/>
</dbReference>
<keyword evidence="7 9" id="KW-0472">Membrane</keyword>
<keyword evidence="5" id="KW-0479">Metal-binding</keyword>
<dbReference type="GO" id="GO:0008270">
    <property type="term" value="F:zinc ion binding"/>
    <property type="evidence" value="ECO:0007669"/>
    <property type="project" value="TreeGrafter"/>
</dbReference>
<comment type="subcellular location">
    <subcellularLocation>
        <location evidence="2">Endosome membrane</location>
        <topology evidence="2">Peripheral membrane protein</topology>
    </subcellularLocation>
    <subcellularLocation>
        <location evidence="1">Late endosome membrane</location>
    </subcellularLocation>
    <subcellularLocation>
        <location evidence="3">Lysosome membrane</location>
        <topology evidence="3">Peripheral membrane protein</topology>
        <orientation evidence="3">Cytoplasmic side</orientation>
    </subcellularLocation>
</comment>
<accession>A0A8S1EDB1</accession>
<gene>
    <name evidence="11" type="ORF">CBOVIS_LOCUS3043</name>
</gene>
<name>A0A8S1EDB1_9PELO</name>
<feature type="transmembrane region" description="Helical" evidence="9">
    <location>
        <begin position="104"/>
        <end position="126"/>
    </location>
</feature>
<evidence type="ECO:0000256" key="8">
    <source>
        <dbReference type="SAM" id="MobiDB-lite"/>
    </source>
</evidence>
<evidence type="ECO:0000256" key="9">
    <source>
        <dbReference type="SAM" id="Phobius"/>
    </source>
</evidence>
<feature type="region of interest" description="Disordered" evidence="8">
    <location>
        <begin position="1"/>
        <end position="30"/>
    </location>
</feature>
<dbReference type="GO" id="GO:0005765">
    <property type="term" value="C:lysosomal membrane"/>
    <property type="evidence" value="ECO:0007669"/>
    <property type="project" value="UniProtKB-SubCell"/>
</dbReference>
<feature type="compositionally biased region" description="Pro residues" evidence="8">
    <location>
        <begin position="1"/>
        <end position="18"/>
    </location>
</feature>
<dbReference type="PANTHER" id="PTHR23292">
    <property type="entry name" value="LIPOPOLYSACCHARIDE-INDUCED TUMOR NECROSIS FACTOR-ALPHA FACTOR"/>
    <property type="match status" value="1"/>
</dbReference>
<protein>
    <recommendedName>
        <fullName evidence="10">LITAF domain-containing protein</fullName>
    </recommendedName>
</protein>
<organism evidence="11 12">
    <name type="scientific">Caenorhabditis bovis</name>
    <dbReference type="NCBI Taxonomy" id="2654633"/>
    <lineage>
        <taxon>Eukaryota</taxon>
        <taxon>Metazoa</taxon>
        <taxon>Ecdysozoa</taxon>
        <taxon>Nematoda</taxon>
        <taxon>Chromadorea</taxon>
        <taxon>Rhabditida</taxon>
        <taxon>Rhabditina</taxon>
        <taxon>Rhabditomorpha</taxon>
        <taxon>Rhabditoidea</taxon>
        <taxon>Rhabditidae</taxon>
        <taxon>Peloderinae</taxon>
        <taxon>Caenorhabditis</taxon>
    </lineage>
</organism>
<dbReference type="PROSITE" id="PS51837">
    <property type="entry name" value="LITAF"/>
    <property type="match status" value="1"/>
</dbReference>
<feature type="compositionally biased region" description="Basic and acidic residues" evidence="8">
    <location>
        <begin position="21"/>
        <end position="30"/>
    </location>
</feature>
<comment type="similarity">
    <text evidence="4">Belongs to the CDIP1/LITAF family.</text>
</comment>
<keyword evidence="6" id="KW-0862">Zinc</keyword>
<sequence>MPESPPPSYSPRRPPPPYEADNLKNERMESGMAEHHYKVSPPPFVPLSSPTAIDVNQLQAVITNSSSQAPTIVIAESVKPAPSFASYETHCPKCARTVYTVPKFVTGTLTWIIFVLIVICFFPLAFTPFCIDSCKDAEHYCPRCNTLLGIRKRIF</sequence>
<dbReference type="Proteomes" id="UP000494206">
    <property type="component" value="Unassembled WGS sequence"/>
</dbReference>
<evidence type="ECO:0000313" key="12">
    <source>
        <dbReference type="Proteomes" id="UP000494206"/>
    </source>
</evidence>
<dbReference type="GO" id="GO:0031902">
    <property type="term" value="C:late endosome membrane"/>
    <property type="evidence" value="ECO:0007669"/>
    <property type="project" value="UniProtKB-SubCell"/>
</dbReference>
<dbReference type="AlphaFoldDB" id="A0A8S1EDB1"/>
<evidence type="ECO:0000256" key="2">
    <source>
        <dbReference type="ARBA" id="ARBA00004481"/>
    </source>
</evidence>
<evidence type="ECO:0000259" key="10">
    <source>
        <dbReference type="PROSITE" id="PS51837"/>
    </source>
</evidence>
<evidence type="ECO:0000256" key="4">
    <source>
        <dbReference type="ARBA" id="ARBA00005975"/>
    </source>
</evidence>
<keyword evidence="12" id="KW-1185">Reference proteome</keyword>
<dbReference type="EMBL" id="CADEPM010000002">
    <property type="protein sequence ID" value="CAB3400019.1"/>
    <property type="molecule type" value="Genomic_DNA"/>
</dbReference>
<evidence type="ECO:0000313" key="11">
    <source>
        <dbReference type="EMBL" id="CAB3400019.1"/>
    </source>
</evidence>
<dbReference type="SMART" id="SM00714">
    <property type="entry name" value="LITAF"/>
    <property type="match status" value="1"/>
</dbReference>
<feature type="domain" description="LITAF" evidence="10">
    <location>
        <begin position="69"/>
        <end position="153"/>
    </location>
</feature>
<reference evidence="11 12" key="1">
    <citation type="submission" date="2020-04" db="EMBL/GenBank/DDBJ databases">
        <authorList>
            <person name="Laetsch R D."/>
            <person name="Stevens L."/>
            <person name="Kumar S."/>
            <person name="Blaxter L. M."/>
        </authorList>
    </citation>
    <scope>NUCLEOTIDE SEQUENCE [LARGE SCALE GENOMIC DNA]</scope>
</reference>
<evidence type="ECO:0000256" key="7">
    <source>
        <dbReference type="ARBA" id="ARBA00023136"/>
    </source>
</evidence>
<keyword evidence="9" id="KW-1133">Transmembrane helix</keyword>
<dbReference type="PANTHER" id="PTHR23292:SF5">
    <property type="entry name" value="LITAF DOMAIN-CONTAINING PROTEIN"/>
    <property type="match status" value="1"/>
</dbReference>
<dbReference type="Pfam" id="PF10601">
    <property type="entry name" value="zf-LITAF-like"/>
    <property type="match status" value="1"/>
</dbReference>
<evidence type="ECO:0000256" key="3">
    <source>
        <dbReference type="ARBA" id="ARBA00004630"/>
    </source>
</evidence>
<evidence type="ECO:0000256" key="6">
    <source>
        <dbReference type="ARBA" id="ARBA00022833"/>
    </source>
</evidence>
<evidence type="ECO:0000256" key="5">
    <source>
        <dbReference type="ARBA" id="ARBA00022723"/>
    </source>
</evidence>
<keyword evidence="9" id="KW-0812">Transmembrane</keyword>